<dbReference type="OrthoDB" id="70945at2759"/>
<keyword evidence="3" id="KW-1185">Reference proteome</keyword>
<evidence type="ECO:0000256" key="1">
    <source>
        <dbReference type="SAM" id="MobiDB-lite"/>
    </source>
</evidence>
<proteinExistence type="predicted"/>
<comment type="caution">
    <text evidence="2">The sequence shown here is derived from an EMBL/GenBank/DDBJ whole genome shotgun (WGS) entry which is preliminary data.</text>
</comment>
<feature type="region of interest" description="Disordered" evidence="1">
    <location>
        <begin position="191"/>
        <end position="220"/>
    </location>
</feature>
<evidence type="ECO:0000313" key="2">
    <source>
        <dbReference type="EMBL" id="TMW61911.1"/>
    </source>
</evidence>
<gene>
    <name evidence="2" type="ORF">Poli38472_010974</name>
</gene>
<protein>
    <submittedName>
        <fullName evidence="2">Uncharacterized protein</fullName>
    </submittedName>
</protein>
<evidence type="ECO:0000313" key="3">
    <source>
        <dbReference type="Proteomes" id="UP000794436"/>
    </source>
</evidence>
<dbReference type="AlphaFoldDB" id="A0A8K1CEF0"/>
<dbReference type="Proteomes" id="UP000794436">
    <property type="component" value="Unassembled WGS sequence"/>
</dbReference>
<name>A0A8K1CEF0_PYTOL</name>
<dbReference type="EMBL" id="SPLM01000075">
    <property type="protein sequence ID" value="TMW61911.1"/>
    <property type="molecule type" value="Genomic_DNA"/>
</dbReference>
<sequence>MALKKCWKLHKLFVSELERWQKLEREGEQVLSSLANVSKRVPLLTAQSTNASASTLGVLSYAVDTPALLLQKHFLAMEKSVGFLRDIVRDLLDTTRRLRGFVDEFVDLVEDVEADQVTEPLALSSVRTIYQLQEWMENVRTMLERDMVRKKLVVSDVEYQDAGRLQQMHQSWLGGSSRGLIDQQYVALGLETPPSLPSVSSQTTSDDATDSKKKKKPKKK</sequence>
<dbReference type="Pfam" id="PF15011">
    <property type="entry name" value="CA109-like"/>
    <property type="match status" value="1"/>
</dbReference>
<accession>A0A8K1CEF0</accession>
<organism evidence="2 3">
    <name type="scientific">Pythium oligandrum</name>
    <name type="common">Mycoparasitic fungus</name>
    <dbReference type="NCBI Taxonomy" id="41045"/>
    <lineage>
        <taxon>Eukaryota</taxon>
        <taxon>Sar</taxon>
        <taxon>Stramenopiles</taxon>
        <taxon>Oomycota</taxon>
        <taxon>Peronosporomycetes</taxon>
        <taxon>Pythiales</taxon>
        <taxon>Pythiaceae</taxon>
        <taxon>Pythium</taxon>
    </lineage>
</organism>
<reference evidence="2" key="1">
    <citation type="submission" date="2019-03" db="EMBL/GenBank/DDBJ databases">
        <title>Long read genome sequence of the mycoparasitic Pythium oligandrum ATCC 38472 isolated from sugarbeet rhizosphere.</title>
        <authorList>
            <person name="Gaulin E."/>
        </authorList>
    </citation>
    <scope>NUCLEOTIDE SEQUENCE</scope>
    <source>
        <strain evidence="2">ATCC 38472_TT</strain>
    </source>
</reference>
<dbReference type="InterPro" id="IPR029159">
    <property type="entry name" value="CA109-like"/>
</dbReference>